<name>A0A841HGA0_9GAMM</name>
<proteinExistence type="predicted"/>
<comment type="caution">
    <text evidence="1">The sequence shown here is derived from an EMBL/GenBank/DDBJ whole genome shotgun (WGS) entry which is preliminary data.</text>
</comment>
<sequence>MGTVSSHKDLLVWQKSVSLASRIYAATAALPSDERYGLSTQMRRAAVSVASNIAEGAGRSSRGEYIQFLNVARGSLSELETQILIAGNLQLIDKNLGLDESASEIGKMLTSLIQRLRERRELAARR</sequence>
<dbReference type="EMBL" id="JACHHZ010000001">
    <property type="protein sequence ID" value="MBB6091594.1"/>
    <property type="molecule type" value="Genomic_DNA"/>
</dbReference>
<dbReference type="NCBIfam" id="NF008911">
    <property type="entry name" value="PRK12275.1-2"/>
    <property type="match status" value="1"/>
</dbReference>
<organism evidence="1 2">
    <name type="scientific">Povalibacter uvarum</name>
    <dbReference type="NCBI Taxonomy" id="732238"/>
    <lineage>
        <taxon>Bacteria</taxon>
        <taxon>Pseudomonadati</taxon>
        <taxon>Pseudomonadota</taxon>
        <taxon>Gammaproteobacteria</taxon>
        <taxon>Steroidobacterales</taxon>
        <taxon>Steroidobacteraceae</taxon>
        <taxon>Povalibacter</taxon>
    </lineage>
</organism>
<dbReference type="Proteomes" id="UP000588068">
    <property type="component" value="Unassembled WGS sequence"/>
</dbReference>
<dbReference type="CDD" id="cd16377">
    <property type="entry name" value="23S_rRNA_IVP_like"/>
    <property type="match status" value="1"/>
</dbReference>
<evidence type="ECO:0000313" key="2">
    <source>
        <dbReference type="Proteomes" id="UP000588068"/>
    </source>
</evidence>
<keyword evidence="2" id="KW-1185">Reference proteome</keyword>
<protein>
    <submittedName>
        <fullName evidence="1">Four helix bundle protein</fullName>
    </submittedName>
</protein>
<dbReference type="RefSeq" id="WP_184329384.1">
    <property type="nucleotide sequence ID" value="NZ_JACHHZ010000001.1"/>
</dbReference>
<dbReference type="PANTHER" id="PTHR38471:SF2">
    <property type="entry name" value="FOUR HELIX BUNDLE PROTEIN"/>
    <property type="match status" value="1"/>
</dbReference>
<accession>A0A841HGA0</accession>
<reference evidence="1 2" key="1">
    <citation type="submission" date="2020-08" db="EMBL/GenBank/DDBJ databases">
        <title>Genomic Encyclopedia of Type Strains, Phase IV (KMG-IV): sequencing the most valuable type-strain genomes for metagenomic binning, comparative biology and taxonomic classification.</title>
        <authorList>
            <person name="Goeker M."/>
        </authorList>
    </citation>
    <scope>NUCLEOTIDE SEQUENCE [LARGE SCALE GENOMIC DNA]</scope>
    <source>
        <strain evidence="1 2">DSM 26723</strain>
    </source>
</reference>
<evidence type="ECO:0000313" key="1">
    <source>
        <dbReference type="EMBL" id="MBB6091594.1"/>
    </source>
</evidence>
<dbReference type="Gene3D" id="1.20.1440.60">
    <property type="entry name" value="23S rRNA-intervening sequence"/>
    <property type="match status" value="1"/>
</dbReference>
<gene>
    <name evidence="1" type="ORF">HNQ60_000440</name>
</gene>
<dbReference type="AlphaFoldDB" id="A0A841HGA0"/>
<dbReference type="InterPro" id="IPR036583">
    <property type="entry name" value="23S_rRNA_IVS_sf"/>
</dbReference>
<dbReference type="SUPFAM" id="SSF158446">
    <property type="entry name" value="IVS-encoded protein-like"/>
    <property type="match status" value="1"/>
</dbReference>
<dbReference type="InterPro" id="IPR012657">
    <property type="entry name" value="23S_rRNA-intervening_sequence"/>
</dbReference>
<dbReference type="PANTHER" id="PTHR38471">
    <property type="entry name" value="FOUR HELIX BUNDLE PROTEIN"/>
    <property type="match status" value="1"/>
</dbReference>
<dbReference type="Pfam" id="PF05635">
    <property type="entry name" value="23S_rRNA_IVP"/>
    <property type="match status" value="1"/>
</dbReference>
<dbReference type="NCBIfam" id="TIGR02436">
    <property type="entry name" value="four helix bundle protein"/>
    <property type="match status" value="1"/>
</dbReference>